<keyword evidence="1" id="KW-0805">Transcription regulation</keyword>
<evidence type="ECO:0000259" key="5">
    <source>
        <dbReference type="PROSITE" id="PS51078"/>
    </source>
</evidence>
<dbReference type="SMART" id="SM00346">
    <property type="entry name" value="HTH_ICLR"/>
    <property type="match status" value="1"/>
</dbReference>
<evidence type="ECO:0000256" key="1">
    <source>
        <dbReference type="ARBA" id="ARBA00023015"/>
    </source>
</evidence>
<dbReference type="InterPro" id="IPR005471">
    <property type="entry name" value="Tscrpt_reg_IclR_N"/>
</dbReference>
<evidence type="ECO:0000259" key="4">
    <source>
        <dbReference type="PROSITE" id="PS51077"/>
    </source>
</evidence>
<evidence type="ECO:0000313" key="7">
    <source>
        <dbReference type="Proteomes" id="UP001139333"/>
    </source>
</evidence>
<dbReference type="GO" id="GO:0045892">
    <property type="term" value="P:negative regulation of DNA-templated transcription"/>
    <property type="evidence" value="ECO:0007669"/>
    <property type="project" value="TreeGrafter"/>
</dbReference>
<dbReference type="EMBL" id="JAKIKP010000007">
    <property type="protein sequence ID" value="MCL1143179.1"/>
    <property type="molecule type" value="Genomic_DNA"/>
</dbReference>
<dbReference type="SUPFAM" id="SSF46785">
    <property type="entry name" value="Winged helix' DNA-binding domain"/>
    <property type="match status" value="1"/>
</dbReference>
<dbReference type="Gene3D" id="3.30.450.40">
    <property type="match status" value="1"/>
</dbReference>
<keyword evidence="7" id="KW-1185">Reference proteome</keyword>
<dbReference type="Gene3D" id="1.10.10.10">
    <property type="entry name" value="Winged helix-like DNA-binding domain superfamily/Winged helix DNA-binding domain"/>
    <property type="match status" value="1"/>
</dbReference>
<name>A0A9X2CLY6_9GAMM</name>
<dbReference type="PROSITE" id="PS51078">
    <property type="entry name" value="ICLR_ED"/>
    <property type="match status" value="1"/>
</dbReference>
<dbReference type="InterPro" id="IPR036390">
    <property type="entry name" value="WH_DNA-bd_sf"/>
</dbReference>
<dbReference type="InterPro" id="IPR014757">
    <property type="entry name" value="Tscrpt_reg_IclR_C"/>
</dbReference>
<feature type="domain" description="HTH iclR-type" evidence="4">
    <location>
        <begin position="11"/>
        <end position="73"/>
    </location>
</feature>
<evidence type="ECO:0000313" key="6">
    <source>
        <dbReference type="EMBL" id="MCL1143179.1"/>
    </source>
</evidence>
<evidence type="ECO:0000256" key="2">
    <source>
        <dbReference type="ARBA" id="ARBA00023125"/>
    </source>
</evidence>
<dbReference type="InterPro" id="IPR036388">
    <property type="entry name" value="WH-like_DNA-bd_sf"/>
</dbReference>
<organism evidence="6 7">
    <name type="scientific">Shewanella gaetbuli</name>
    <dbReference type="NCBI Taxonomy" id="220752"/>
    <lineage>
        <taxon>Bacteria</taxon>
        <taxon>Pseudomonadati</taxon>
        <taxon>Pseudomonadota</taxon>
        <taxon>Gammaproteobacteria</taxon>
        <taxon>Alteromonadales</taxon>
        <taxon>Shewanellaceae</taxon>
        <taxon>Shewanella</taxon>
    </lineage>
</organism>
<accession>A0A9X2CLY6</accession>
<gene>
    <name evidence="6" type="ORF">L2672_10775</name>
</gene>
<dbReference type="GO" id="GO:0003700">
    <property type="term" value="F:DNA-binding transcription factor activity"/>
    <property type="evidence" value="ECO:0007669"/>
    <property type="project" value="TreeGrafter"/>
</dbReference>
<dbReference type="Pfam" id="PF01614">
    <property type="entry name" value="IclR_C"/>
    <property type="match status" value="1"/>
</dbReference>
<proteinExistence type="predicted"/>
<evidence type="ECO:0000256" key="3">
    <source>
        <dbReference type="ARBA" id="ARBA00023163"/>
    </source>
</evidence>
<dbReference type="SUPFAM" id="SSF55781">
    <property type="entry name" value="GAF domain-like"/>
    <property type="match status" value="1"/>
</dbReference>
<dbReference type="AlphaFoldDB" id="A0A9X2CLY6"/>
<protein>
    <submittedName>
        <fullName evidence="6">IclR family transcriptional regulator</fullName>
    </submittedName>
</protein>
<dbReference type="Proteomes" id="UP001139333">
    <property type="component" value="Unassembled WGS sequence"/>
</dbReference>
<dbReference type="GO" id="GO:0003677">
    <property type="term" value="F:DNA binding"/>
    <property type="evidence" value="ECO:0007669"/>
    <property type="project" value="UniProtKB-KW"/>
</dbReference>
<feature type="domain" description="IclR-ED" evidence="5">
    <location>
        <begin position="74"/>
        <end position="256"/>
    </location>
</feature>
<dbReference type="InterPro" id="IPR029016">
    <property type="entry name" value="GAF-like_dom_sf"/>
</dbReference>
<dbReference type="RefSeq" id="WP_248995859.1">
    <property type="nucleotide sequence ID" value="NZ_JAKIKP010000007.1"/>
</dbReference>
<dbReference type="PANTHER" id="PTHR30136:SF7">
    <property type="entry name" value="HTH-TYPE TRANSCRIPTIONAL REGULATOR KDGR-RELATED"/>
    <property type="match status" value="1"/>
</dbReference>
<comment type="caution">
    <text evidence="6">The sequence shown here is derived from an EMBL/GenBank/DDBJ whole genome shotgun (WGS) entry which is preliminary data.</text>
</comment>
<sequence>MKDKTSQKYAVPALDKGLDILEFLVGNAMPCSQSEIAAGVGRGPNEIYRVLVGLEKRGYVQRHPTTGRYELSLKLYHLSRNISPIDRVRQSALPHMEDLAVSTGQSCYLSMLYQSQAMVIVYARSTSAIHLSIAEGAMFSLSQSTAGKLLLANSNAEVQTMLIEHDQTFCRMGASERSHLTTELATIRQAGFVAQHNSLLTGVKDYSVLIGQPDAKVIAALSMSTFEMQTDGLNSSHDLLESLFKTASQITKLIAE</sequence>
<reference evidence="6" key="1">
    <citation type="submission" date="2022-01" db="EMBL/GenBank/DDBJ databases">
        <title>Whole genome-based taxonomy of the Shewanellaceae.</title>
        <authorList>
            <person name="Martin-Rodriguez A.J."/>
        </authorList>
    </citation>
    <scope>NUCLEOTIDE SEQUENCE</scope>
    <source>
        <strain evidence="6">DSM 16422</strain>
    </source>
</reference>
<keyword evidence="3" id="KW-0804">Transcription</keyword>
<dbReference type="Pfam" id="PF09339">
    <property type="entry name" value="HTH_IclR"/>
    <property type="match status" value="1"/>
</dbReference>
<keyword evidence="2" id="KW-0238">DNA-binding</keyword>
<dbReference type="PROSITE" id="PS51077">
    <property type="entry name" value="HTH_ICLR"/>
    <property type="match status" value="1"/>
</dbReference>
<dbReference type="InterPro" id="IPR050707">
    <property type="entry name" value="HTH_MetabolicPath_Reg"/>
</dbReference>
<dbReference type="PANTHER" id="PTHR30136">
    <property type="entry name" value="HELIX-TURN-HELIX TRANSCRIPTIONAL REGULATOR, ICLR FAMILY"/>
    <property type="match status" value="1"/>
</dbReference>